<dbReference type="InterPro" id="IPR044174">
    <property type="entry name" value="BC10-like"/>
</dbReference>
<dbReference type="EMBL" id="JAKOGI010000075">
    <property type="protein sequence ID" value="KAJ8445606.1"/>
    <property type="molecule type" value="Genomic_DNA"/>
</dbReference>
<feature type="transmembrane region" description="Helical" evidence="6">
    <location>
        <begin position="443"/>
        <end position="464"/>
    </location>
</feature>
<evidence type="ECO:0000256" key="1">
    <source>
        <dbReference type="ARBA" id="ARBA00004606"/>
    </source>
</evidence>
<evidence type="ECO:0008006" key="9">
    <source>
        <dbReference type="Google" id="ProtNLM"/>
    </source>
</evidence>
<dbReference type="InterPro" id="IPR003406">
    <property type="entry name" value="Glyco_trans_14"/>
</dbReference>
<dbReference type="PANTHER" id="PTHR31042:SF111">
    <property type="entry name" value="CORE-2_I-BRANCHING BETA-1,6-N-ACETYLGLUCOSAMINYLTRANSFERASE FAMILY PROTEIN"/>
    <property type="match status" value="1"/>
</dbReference>
<sequence>MNQHKMPVCVKGPLIRRMVRESTPQIATIQVTTTIIFTFTIAFFVVVLGMFINVRVRKFLASDKDYFLPIQSMSSYSFPKFDDWVAPKELWHSMSDEELMWRASMVPQIKEYPYNRTPKVAFIFLTRTMLPLAPLWELFLKGHEGLYSIYLHTSPDLVDEYPETSVFYKRRIPSKVYIVKAFDFSQNFILLDRRVVRSRLVQGFYKPFLKTDCVSISAPVEWGRATMADAEKRLLANALLDFSNERFVLLSESCIPLFNFTTVYHYLIRSNQSFVGSFDDPRKIGRGRYNKRMAPTILLSDWRKGSQWFEVRREHAILIVSDVKFYPIIRDHCKPPCYMDEHYLATLMAKFGEELNSNRSITWVDWSKPGSHPTTFARRDVSLRFLERIRGQSDCSYNNMPGSICFLFARKFHPNTLEPLLSKVDQKPISMKIPQSHLNPIKIFSYLFIIIGLALTFGITLGLYSERFSLNPLQTLKTLSSAVATSAVTVADAPPTQVAEPELHPMVLAQIRADKETQQILKKAATVAAKMKKLPAKKKIAFMFLVKGWLPFAPLWEEFFKGHQGLYSIYVHADPSFNSSSELDTGVFRGRRIPNQQAHWGKFSLVEAELRLLATALLDPSNQRFVLLSESCIPLFNFSTVYSYLLNSTQTFVEVYDLEGPAGRDRYKRRLWPAITIEQWRKGSQWFEMNRDLASRIVSDRAYFTVFKKSCWWYSCYADEHYLPSWVNINYGAKNSNRSVTYVDWTRGGSHPVRYGRNLITVGFLEFLRHGKTCEYNGKSTNVCFLFARKFSFDTLDRLLRLAPKVMQF</sequence>
<keyword evidence="8" id="KW-1185">Reference proteome</keyword>
<feature type="transmembrane region" description="Helical" evidence="6">
    <location>
        <begin position="26"/>
        <end position="52"/>
    </location>
</feature>
<evidence type="ECO:0000256" key="3">
    <source>
        <dbReference type="ARBA" id="ARBA00022679"/>
    </source>
</evidence>
<dbReference type="GO" id="GO:0016757">
    <property type="term" value="F:glycosyltransferase activity"/>
    <property type="evidence" value="ECO:0007669"/>
    <property type="project" value="UniProtKB-KW"/>
</dbReference>
<keyword evidence="6" id="KW-0812">Transmembrane</keyword>
<dbReference type="AlphaFoldDB" id="A0A9Q1QL50"/>
<gene>
    <name evidence="7" type="ORF">Cgig2_018547</name>
</gene>
<keyword evidence="5" id="KW-0325">Glycoprotein</keyword>
<dbReference type="GO" id="GO:0016020">
    <property type="term" value="C:membrane"/>
    <property type="evidence" value="ECO:0007669"/>
    <property type="project" value="UniProtKB-SubCell"/>
</dbReference>
<keyword evidence="4 6" id="KW-0472">Membrane</keyword>
<evidence type="ECO:0000313" key="8">
    <source>
        <dbReference type="Proteomes" id="UP001153076"/>
    </source>
</evidence>
<organism evidence="7 8">
    <name type="scientific">Carnegiea gigantea</name>
    <dbReference type="NCBI Taxonomy" id="171969"/>
    <lineage>
        <taxon>Eukaryota</taxon>
        <taxon>Viridiplantae</taxon>
        <taxon>Streptophyta</taxon>
        <taxon>Embryophyta</taxon>
        <taxon>Tracheophyta</taxon>
        <taxon>Spermatophyta</taxon>
        <taxon>Magnoliopsida</taxon>
        <taxon>eudicotyledons</taxon>
        <taxon>Gunneridae</taxon>
        <taxon>Pentapetalae</taxon>
        <taxon>Caryophyllales</taxon>
        <taxon>Cactineae</taxon>
        <taxon>Cactaceae</taxon>
        <taxon>Cactoideae</taxon>
        <taxon>Echinocereeae</taxon>
        <taxon>Carnegiea</taxon>
    </lineage>
</organism>
<dbReference type="OrthoDB" id="191334at2759"/>
<keyword evidence="3" id="KW-0808">Transferase</keyword>
<dbReference type="Pfam" id="PF02485">
    <property type="entry name" value="Branch"/>
    <property type="match status" value="3"/>
</dbReference>
<accession>A0A9Q1QL50</accession>
<evidence type="ECO:0000256" key="6">
    <source>
        <dbReference type="SAM" id="Phobius"/>
    </source>
</evidence>
<comment type="caution">
    <text evidence="7">The sequence shown here is derived from an EMBL/GenBank/DDBJ whole genome shotgun (WGS) entry which is preliminary data.</text>
</comment>
<protein>
    <recommendedName>
        <fullName evidence="9">Core-2/I-branching beta-1,6-N-acetylglucosaminyltransferase family protein</fullName>
    </recommendedName>
</protein>
<keyword evidence="2" id="KW-0328">Glycosyltransferase</keyword>
<dbReference type="PANTHER" id="PTHR31042">
    <property type="entry name" value="CORE-2/I-BRANCHING BETA-1,6-N-ACETYLGLUCOSAMINYLTRANSFERASE FAMILY PROTEIN-RELATED"/>
    <property type="match status" value="1"/>
</dbReference>
<proteinExistence type="predicted"/>
<keyword evidence="6" id="KW-1133">Transmembrane helix</keyword>
<comment type="subcellular location">
    <subcellularLocation>
        <location evidence="1">Membrane</location>
        <topology evidence="1">Single-pass type II membrane protein</topology>
    </subcellularLocation>
</comment>
<evidence type="ECO:0000313" key="7">
    <source>
        <dbReference type="EMBL" id="KAJ8445606.1"/>
    </source>
</evidence>
<name>A0A9Q1QL50_9CARY</name>
<evidence type="ECO:0000256" key="4">
    <source>
        <dbReference type="ARBA" id="ARBA00023136"/>
    </source>
</evidence>
<dbReference type="Proteomes" id="UP001153076">
    <property type="component" value="Unassembled WGS sequence"/>
</dbReference>
<evidence type="ECO:0000256" key="5">
    <source>
        <dbReference type="ARBA" id="ARBA00023180"/>
    </source>
</evidence>
<reference evidence="7" key="1">
    <citation type="submission" date="2022-04" db="EMBL/GenBank/DDBJ databases">
        <title>Carnegiea gigantea Genome sequencing and assembly v2.</title>
        <authorList>
            <person name="Copetti D."/>
            <person name="Sanderson M.J."/>
            <person name="Burquez A."/>
            <person name="Wojciechowski M.F."/>
        </authorList>
    </citation>
    <scope>NUCLEOTIDE SEQUENCE</scope>
    <source>
        <strain evidence="7">SGP5-SGP5p</strain>
        <tissue evidence="7">Aerial part</tissue>
    </source>
</reference>
<evidence type="ECO:0000256" key="2">
    <source>
        <dbReference type="ARBA" id="ARBA00022676"/>
    </source>
</evidence>